<reference evidence="1 2" key="1">
    <citation type="submission" date="2018-01" db="EMBL/GenBank/DDBJ databases">
        <title>Complete and assembled Genome of Pantoea calida DSM22759T.</title>
        <authorList>
            <person name="Stevens M.J.A."/>
            <person name="Zurfluh K."/>
            <person name="Stephan R."/>
        </authorList>
    </citation>
    <scope>NUCLEOTIDE SEQUENCE [LARGE SCALE GENOMIC DNA]</scope>
    <source>
        <strain evidence="1 2">DSM 22759</strain>
    </source>
</reference>
<dbReference type="Proteomes" id="UP000237673">
    <property type="component" value="Chromosome"/>
</dbReference>
<evidence type="ECO:0008006" key="3">
    <source>
        <dbReference type="Google" id="ProtNLM"/>
    </source>
</evidence>
<dbReference type="GeneID" id="84633955"/>
<accession>A0ABM6RZK3</accession>
<gene>
    <name evidence="1" type="ORF">C2E16_08450</name>
</gene>
<proteinExistence type="predicted"/>
<keyword evidence="2" id="KW-1185">Reference proteome</keyword>
<protein>
    <recommendedName>
        <fullName evidence="3">DUF1918 domain-containing protein</fullName>
    </recommendedName>
</protein>
<dbReference type="EMBL" id="CP026378">
    <property type="protein sequence ID" value="AUY24939.1"/>
    <property type="molecule type" value="Genomic_DNA"/>
</dbReference>
<name>A0ABM6RZK3_9GAMM</name>
<evidence type="ECO:0000313" key="1">
    <source>
        <dbReference type="EMBL" id="AUY24939.1"/>
    </source>
</evidence>
<dbReference type="RefSeq" id="WP_038626736.1">
    <property type="nucleotide sequence ID" value="NZ_CAXOMJ010000030.1"/>
</dbReference>
<organism evidence="1 2">
    <name type="scientific">Mixta calida</name>
    <dbReference type="NCBI Taxonomy" id="665913"/>
    <lineage>
        <taxon>Bacteria</taxon>
        <taxon>Pseudomonadati</taxon>
        <taxon>Pseudomonadota</taxon>
        <taxon>Gammaproteobacteria</taxon>
        <taxon>Enterobacterales</taxon>
        <taxon>Erwiniaceae</taxon>
        <taxon>Mixta</taxon>
    </lineage>
</organism>
<evidence type="ECO:0000313" key="2">
    <source>
        <dbReference type="Proteomes" id="UP000237673"/>
    </source>
</evidence>
<sequence length="69" mass="7719">MSKYAKGAIVKHQSGEIRGQVTAVFSQGNFPASYHVRWDDGTWSLHAEKELNPGDEMRCDRVNLSRPAS</sequence>